<dbReference type="SMART" id="SM00220">
    <property type="entry name" value="S_TKc"/>
    <property type="match status" value="1"/>
</dbReference>
<keyword evidence="4 11" id="KW-0418">Kinase</keyword>
<feature type="compositionally biased region" description="Polar residues" evidence="9">
    <location>
        <begin position="450"/>
        <end position="461"/>
    </location>
</feature>
<dbReference type="Gene3D" id="1.10.510.10">
    <property type="entry name" value="Transferase(Phosphotransferase) domain 1"/>
    <property type="match status" value="1"/>
</dbReference>
<feature type="compositionally biased region" description="Polar residues" evidence="9">
    <location>
        <begin position="87"/>
        <end position="102"/>
    </location>
</feature>
<comment type="caution">
    <text evidence="11">The sequence shown here is derived from an EMBL/GenBank/DDBJ whole genome shotgun (WGS) entry which is preliminary data.</text>
</comment>
<evidence type="ECO:0000256" key="3">
    <source>
        <dbReference type="ARBA" id="ARBA00022741"/>
    </source>
</evidence>
<evidence type="ECO:0000259" key="10">
    <source>
        <dbReference type="PROSITE" id="PS50011"/>
    </source>
</evidence>
<feature type="region of interest" description="Disordered" evidence="9">
    <location>
        <begin position="1160"/>
        <end position="1252"/>
    </location>
</feature>
<feature type="compositionally biased region" description="Polar residues" evidence="9">
    <location>
        <begin position="700"/>
        <end position="717"/>
    </location>
</feature>
<dbReference type="HOGENOM" id="CLU_265659_0_0_1"/>
<evidence type="ECO:0000256" key="4">
    <source>
        <dbReference type="ARBA" id="ARBA00022777"/>
    </source>
</evidence>
<dbReference type="KEGG" id="tasa:A1Q1_08135"/>
<feature type="compositionally biased region" description="Low complexity" evidence="9">
    <location>
        <begin position="103"/>
        <end position="116"/>
    </location>
</feature>
<feature type="region of interest" description="Disordered" evidence="9">
    <location>
        <begin position="404"/>
        <end position="461"/>
    </location>
</feature>
<dbReference type="PANTHER" id="PTHR24350">
    <property type="entry name" value="SERINE/THREONINE-PROTEIN KINASE IAL-RELATED"/>
    <property type="match status" value="1"/>
</dbReference>
<evidence type="ECO:0000256" key="6">
    <source>
        <dbReference type="PIRSR" id="PIRSR630616-1"/>
    </source>
</evidence>
<dbReference type="InterPro" id="IPR008271">
    <property type="entry name" value="Ser/Thr_kinase_AS"/>
</dbReference>
<name>J6F1A9_TRIAS</name>
<evidence type="ECO:0000256" key="9">
    <source>
        <dbReference type="SAM" id="MobiDB-lite"/>
    </source>
</evidence>
<keyword evidence="2" id="KW-0808">Transferase</keyword>
<dbReference type="EMBL" id="ALBS01000094">
    <property type="protein sequence ID" value="EJT50729.1"/>
    <property type="molecule type" value="Genomic_DNA"/>
</dbReference>
<keyword evidence="3 7" id="KW-0547">Nucleotide-binding</keyword>
<dbReference type="AlphaFoldDB" id="J6F1A9"/>
<dbReference type="Gene3D" id="3.30.200.20">
    <property type="entry name" value="Phosphorylase Kinase, domain 1"/>
    <property type="match status" value="1"/>
</dbReference>
<dbReference type="InterPro" id="IPR030616">
    <property type="entry name" value="Aur-like"/>
</dbReference>
<feature type="compositionally biased region" description="Polar residues" evidence="9">
    <location>
        <begin position="1026"/>
        <end position="1036"/>
    </location>
</feature>
<feature type="region of interest" description="Disordered" evidence="9">
    <location>
        <begin position="893"/>
        <end position="1056"/>
    </location>
</feature>
<protein>
    <submittedName>
        <fullName evidence="11">Ser/Thr protein kinase</fullName>
    </submittedName>
</protein>
<feature type="region of interest" description="Disordered" evidence="9">
    <location>
        <begin position="1"/>
        <end position="178"/>
    </location>
</feature>
<feature type="cross-link" description="Glycyl lysine isopeptide (Lys-Gly) (interchain with G-Cter in SUMO2)" evidence="8">
    <location>
        <position position="345"/>
    </location>
</feature>
<feature type="compositionally biased region" description="Acidic residues" evidence="9">
    <location>
        <begin position="907"/>
        <end position="928"/>
    </location>
</feature>
<accession>J6F1A9</accession>
<feature type="compositionally biased region" description="Low complexity" evidence="9">
    <location>
        <begin position="1169"/>
        <end position="1183"/>
    </location>
</feature>
<feature type="compositionally biased region" description="Polar residues" evidence="9">
    <location>
        <begin position="621"/>
        <end position="631"/>
    </location>
</feature>
<evidence type="ECO:0000256" key="7">
    <source>
        <dbReference type="PIRSR" id="PIRSR630616-2"/>
    </source>
</evidence>
<feature type="active site" description="Proton acceptor" evidence="6">
    <location>
        <position position="343"/>
    </location>
</feature>
<gene>
    <name evidence="11" type="ORF">A1Q1_08135</name>
</gene>
<evidence type="ECO:0000256" key="8">
    <source>
        <dbReference type="PIRSR" id="PIRSR630616-3"/>
    </source>
</evidence>
<feature type="compositionally biased region" description="Basic and acidic residues" evidence="9">
    <location>
        <begin position="127"/>
        <end position="136"/>
    </location>
</feature>
<feature type="compositionally biased region" description="Basic and acidic residues" evidence="9">
    <location>
        <begin position="813"/>
        <end position="825"/>
    </location>
</feature>
<organism evidence="11 12">
    <name type="scientific">Trichosporon asahii var. asahii (strain ATCC 90039 / CBS 2479 / JCM 2466 / KCTC 7840 / NBRC 103889/ NCYC 2677 / UAMH 7654)</name>
    <name type="common">Yeast</name>
    <dbReference type="NCBI Taxonomy" id="1186058"/>
    <lineage>
        <taxon>Eukaryota</taxon>
        <taxon>Fungi</taxon>
        <taxon>Dikarya</taxon>
        <taxon>Basidiomycota</taxon>
        <taxon>Agaricomycotina</taxon>
        <taxon>Tremellomycetes</taxon>
        <taxon>Trichosporonales</taxon>
        <taxon>Trichosporonaceae</taxon>
        <taxon>Trichosporon</taxon>
    </lineage>
</organism>
<dbReference type="InterPro" id="IPR000719">
    <property type="entry name" value="Prot_kinase_dom"/>
</dbReference>
<feature type="compositionally biased region" description="Low complexity" evidence="9">
    <location>
        <begin position="1037"/>
        <end position="1054"/>
    </location>
</feature>
<dbReference type="VEuPathDB" id="FungiDB:A1Q1_08135"/>
<dbReference type="GeneID" id="25991647"/>
<dbReference type="RefSeq" id="XP_014181757.1">
    <property type="nucleotide sequence ID" value="XM_014326282.1"/>
</dbReference>
<keyword evidence="1" id="KW-0723">Serine/threonine-protein kinase</keyword>
<evidence type="ECO:0000256" key="1">
    <source>
        <dbReference type="ARBA" id="ARBA00022527"/>
    </source>
</evidence>
<evidence type="ECO:0000313" key="12">
    <source>
        <dbReference type="Proteomes" id="UP000002748"/>
    </source>
</evidence>
<evidence type="ECO:0000313" key="11">
    <source>
        <dbReference type="EMBL" id="EJT50729.1"/>
    </source>
</evidence>
<feature type="compositionally biased region" description="Polar residues" evidence="9">
    <location>
        <begin position="411"/>
        <end position="441"/>
    </location>
</feature>
<feature type="region of interest" description="Disordered" evidence="9">
    <location>
        <begin position="613"/>
        <end position="762"/>
    </location>
</feature>
<feature type="compositionally biased region" description="Low complexity" evidence="9">
    <location>
        <begin position="37"/>
        <end position="69"/>
    </location>
</feature>
<sequence>MSLPSPREHISFSSIADGPASSQNVAGGSHGHKPGPSTSMAAPQSSAMSATASASSASSVRRPSTTSATEGRPAHASSSYADPHAGPSSQPTSNHTSSTGLHSSNPPSASASKNNSFIGGVLSRRGSTRDRPERAEVSPAMTSSTRTAGGRSRADSSDGRRSPTESEVIETQTLNMERDPETGRKLINQYLVLDEIGHGTHGRVRLGRDMSVDASQDELENDLATGKGPFYAIKIVDRNGKKRLPPFGRRGREGAKLVAENEMRKEIAILKKLHHPNVVALKEIIDDPDSKQVYMILEYCQGGEVRWKQDNRPTLTIAETRKIFRDTLLGLEYLHHQGVIHRDIKPSNLLCSGDVVKISDFGCSHFSEALYAADGGGYVDDIELAKTAGSPAFFAPEMCYSEIPDEPTPTPGATSDQKVPTFTVRPPSTTQEDAPTATRGSSIYDPRLSVTRSQSTATIPNRQRRPITNAIDVWAFGVTLYCLLFGKTPFDAQNEYLLMQVIPTAEYEIPATMGKEQVPTSGPESTEEVREALDLLSRLLEKDAGQRITLDQAKRHPFALRGMKDPQGWLNRTSIHDQTCVTVTNEEVAAAVTRGNGIRDKLKRGLSKLSNRLGFHRNRSRSVTGSDNADQSAASSASETPNTRRVASGDSIPSTASGPSLGRRLSILHRNPSNRAATSASAPGSGDESSRPVGLIASQLGASQSADRSPSSTTQPVHSEEFLRQPSSQSVDNTPRQMRSIQSLEKLQSASTASNYGRRRSLVEPEMMLRSRSASNASSSAGSILGAIMGRTAQITKQRSLRGTGLSTMRSKSQHDYGSQDDHDNVFGSSIDSHATEGRSELLRGRSFDESARRQSLDTFESGSPSSRGSHGFHSPERLSGWDQRFLQDQGMPLRRGSNLSDRPVMEIDDEDLDWDVDVPDSDEEDSSSSDGLPKGHGLSSAPADWNLSHCLSDLDKQAARRTGPTSPTRASAGGAHSPVRTGTAQSLLRPGGGLDMNRLGRPPSSYSYRPRPSPLVNDTAAGVSSGESSPSGNRTTPNASSAPLLAASTNTAPSGGMEILNGQTTQKGQSNGNGHLSALAGSAVAADSNTVDDRFADADEDCGLVLGRRRKSSALSRGNSVRSRAGQIHAAQAAHQAANTTVASAASRLNAAVNSESTTSLGSLNTHSLPGSVPSLSPGSSPTRASALAAQQEEPAGSILSDVPGLHSPQDLPVTPKANSPRDERGPVLSASNSKAYLPRPRISSGDSIAE</sequence>
<reference evidence="11 12" key="1">
    <citation type="journal article" date="2012" name="Eukaryot. Cell">
        <title>Draft genome sequence of CBS 2479, the standard type strain of Trichosporon asahii.</title>
        <authorList>
            <person name="Yang R.Y."/>
            <person name="Li H.T."/>
            <person name="Zhu H."/>
            <person name="Zhou G.P."/>
            <person name="Wang M."/>
            <person name="Wang L."/>
        </authorList>
    </citation>
    <scope>NUCLEOTIDE SEQUENCE [LARGE SCALE GENOMIC DNA]</scope>
    <source>
        <strain evidence="12">ATCC 90039 / CBS 2479 / JCM 2466 / KCTC 7840 / NCYC 2677 / UAMH 7654</strain>
    </source>
</reference>
<dbReference type="InterPro" id="IPR011009">
    <property type="entry name" value="Kinase-like_dom_sf"/>
</dbReference>
<feature type="compositionally biased region" description="Basic and acidic residues" evidence="9">
    <location>
        <begin position="152"/>
        <end position="164"/>
    </location>
</feature>
<dbReference type="Proteomes" id="UP000002748">
    <property type="component" value="Unassembled WGS sequence"/>
</dbReference>
<keyword evidence="5 7" id="KW-0067">ATP-binding</keyword>
<feature type="compositionally biased region" description="Polar residues" evidence="9">
    <location>
        <begin position="725"/>
        <end position="755"/>
    </location>
</feature>
<evidence type="ECO:0000256" key="5">
    <source>
        <dbReference type="ARBA" id="ARBA00022840"/>
    </source>
</evidence>
<dbReference type="PROSITE" id="PS00108">
    <property type="entry name" value="PROTEIN_KINASE_ST"/>
    <property type="match status" value="1"/>
</dbReference>
<feature type="compositionally biased region" description="Polar residues" evidence="9">
    <location>
        <begin position="639"/>
        <end position="658"/>
    </location>
</feature>
<dbReference type="SUPFAM" id="SSF56112">
    <property type="entry name" value="Protein kinase-like (PK-like)"/>
    <property type="match status" value="1"/>
</dbReference>
<dbReference type="PROSITE" id="PS50011">
    <property type="entry name" value="PROTEIN_KINASE_DOM"/>
    <property type="match status" value="1"/>
</dbReference>
<feature type="compositionally biased region" description="Basic and acidic residues" evidence="9">
    <location>
        <begin position="834"/>
        <end position="856"/>
    </location>
</feature>
<dbReference type="Pfam" id="PF00069">
    <property type="entry name" value="Pkinase"/>
    <property type="match status" value="2"/>
</dbReference>
<dbReference type="GO" id="GO:0004674">
    <property type="term" value="F:protein serine/threonine kinase activity"/>
    <property type="evidence" value="ECO:0007669"/>
    <property type="project" value="UniProtKB-KW"/>
</dbReference>
<feature type="compositionally biased region" description="Basic and acidic residues" evidence="9">
    <location>
        <begin position="1"/>
        <end position="10"/>
    </location>
</feature>
<dbReference type="CDD" id="cd14008">
    <property type="entry name" value="STKc_LKB1_CaMKK"/>
    <property type="match status" value="1"/>
</dbReference>
<feature type="binding site" evidence="7">
    <location>
        <position position="360"/>
    </location>
    <ligand>
        <name>ATP</name>
        <dbReference type="ChEBI" id="CHEBI:30616"/>
    </ligand>
</feature>
<proteinExistence type="predicted"/>
<evidence type="ECO:0000256" key="2">
    <source>
        <dbReference type="ARBA" id="ARBA00022679"/>
    </source>
</evidence>
<feature type="compositionally biased region" description="Low complexity" evidence="9">
    <location>
        <begin position="1002"/>
        <end position="1011"/>
    </location>
</feature>
<feature type="compositionally biased region" description="Polar residues" evidence="9">
    <location>
        <begin position="857"/>
        <end position="869"/>
    </location>
</feature>
<dbReference type="OrthoDB" id="68483at2759"/>
<feature type="region of interest" description="Disordered" evidence="9">
    <location>
        <begin position="795"/>
        <end position="879"/>
    </location>
</feature>
<feature type="domain" description="Protein kinase" evidence="10">
    <location>
        <begin position="190"/>
        <end position="559"/>
    </location>
</feature>
<dbReference type="GO" id="GO:0005524">
    <property type="term" value="F:ATP binding"/>
    <property type="evidence" value="ECO:0007669"/>
    <property type="project" value="UniProtKB-KW"/>
</dbReference>
<feature type="compositionally biased region" description="Polar residues" evidence="9">
    <location>
        <begin position="671"/>
        <end position="682"/>
    </location>
</feature>